<evidence type="ECO:0000313" key="1">
    <source>
        <dbReference type="EMBL" id="KAF2899211.1"/>
    </source>
</evidence>
<name>A0A8K0D979_IGNLU</name>
<dbReference type="InterPro" id="IPR036691">
    <property type="entry name" value="Endo/exonu/phosph_ase_sf"/>
</dbReference>
<dbReference type="AlphaFoldDB" id="A0A8K0D979"/>
<dbReference type="Proteomes" id="UP000801492">
    <property type="component" value="Unassembled WGS sequence"/>
</dbReference>
<organism evidence="1 2">
    <name type="scientific">Ignelater luminosus</name>
    <name type="common">Cucubano</name>
    <name type="synonym">Pyrophorus luminosus</name>
    <dbReference type="NCBI Taxonomy" id="2038154"/>
    <lineage>
        <taxon>Eukaryota</taxon>
        <taxon>Metazoa</taxon>
        <taxon>Ecdysozoa</taxon>
        <taxon>Arthropoda</taxon>
        <taxon>Hexapoda</taxon>
        <taxon>Insecta</taxon>
        <taxon>Pterygota</taxon>
        <taxon>Neoptera</taxon>
        <taxon>Endopterygota</taxon>
        <taxon>Coleoptera</taxon>
        <taxon>Polyphaga</taxon>
        <taxon>Elateriformia</taxon>
        <taxon>Elateroidea</taxon>
        <taxon>Elateridae</taxon>
        <taxon>Agrypninae</taxon>
        <taxon>Pyrophorini</taxon>
        <taxon>Ignelater</taxon>
    </lineage>
</organism>
<sequence length="365" mass="41684">MEWQPVSERIIVARFKASFGNVTFVQSYAPTDDVPPDAKQVFFDQLTSIMNNVHKKDIVIQLGDMNAQISSDKRELESVIRKQALGTMTDNGEICTHFRQEHELVFTEYQIDHISISRRFKSSLLDVRNKRSADITSDHHLLIEVLRISISRVKSRSERVTRRYNVKKLQNPAFVAELRSNLAMIQQTHADIDGQWSHIDQEIATGRWLQKEKEVKKLCKRNKQWWINDLATEAEEAERMNLRKTFTYGIFSQGQDWQAVARVQRISLNAPTIDEIEKTIRSMKINKSPGIDQIITEMLKSDSILSTQTLQRLAVSERLASSHITADGDARGHGTSHQEGAVCICPTQQHLALEPPQPENEAACV</sequence>
<accession>A0A8K0D979</accession>
<dbReference type="EMBL" id="VTPC01002976">
    <property type="protein sequence ID" value="KAF2899211.1"/>
    <property type="molecule type" value="Genomic_DNA"/>
</dbReference>
<comment type="caution">
    <text evidence="1">The sequence shown here is derived from an EMBL/GenBank/DDBJ whole genome shotgun (WGS) entry which is preliminary data.</text>
</comment>
<keyword evidence="2" id="KW-1185">Reference proteome</keyword>
<dbReference type="OrthoDB" id="6369087at2759"/>
<proteinExistence type="predicted"/>
<dbReference type="SUPFAM" id="SSF56219">
    <property type="entry name" value="DNase I-like"/>
    <property type="match status" value="1"/>
</dbReference>
<gene>
    <name evidence="1" type="ORF">ILUMI_06963</name>
</gene>
<reference evidence="1" key="1">
    <citation type="submission" date="2019-08" db="EMBL/GenBank/DDBJ databases">
        <title>The genome of the North American firefly Photinus pyralis.</title>
        <authorList>
            <consortium name="Photinus pyralis genome working group"/>
            <person name="Fallon T.R."/>
            <person name="Sander Lower S.E."/>
            <person name="Weng J.-K."/>
        </authorList>
    </citation>
    <scope>NUCLEOTIDE SEQUENCE</scope>
    <source>
        <strain evidence="1">TRF0915ILg1</strain>
        <tissue evidence="1">Whole body</tissue>
    </source>
</reference>
<evidence type="ECO:0000313" key="2">
    <source>
        <dbReference type="Proteomes" id="UP000801492"/>
    </source>
</evidence>
<dbReference type="Gene3D" id="3.60.10.10">
    <property type="entry name" value="Endonuclease/exonuclease/phosphatase"/>
    <property type="match status" value="1"/>
</dbReference>
<protein>
    <submittedName>
        <fullName evidence="1">Uncharacterized protein</fullName>
    </submittedName>
</protein>